<feature type="domain" description="HTH cro/C1-type" evidence="2">
    <location>
        <begin position="20"/>
        <end position="74"/>
    </location>
</feature>
<dbReference type="GO" id="GO:0005829">
    <property type="term" value="C:cytosol"/>
    <property type="evidence" value="ECO:0007669"/>
    <property type="project" value="TreeGrafter"/>
</dbReference>
<proteinExistence type="predicted"/>
<keyword evidence="1" id="KW-0238">DNA-binding</keyword>
<dbReference type="InterPro" id="IPR050807">
    <property type="entry name" value="TransReg_Diox_bact_type"/>
</dbReference>
<dbReference type="PANTHER" id="PTHR46797">
    <property type="entry name" value="HTH-TYPE TRANSCRIPTIONAL REGULATOR"/>
    <property type="match status" value="1"/>
</dbReference>
<comment type="caution">
    <text evidence="3">The sequence shown here is derived from an EMBL/GenBank/DDBJ whole genome shotgun (WGS) entry which is preliminary data.</text>
</comment>
<dbReference type="Proteomes" id="UP000634011">
    <property type="component" value="Unassembled WGS sequence"/>
</dbReference>
<protein>
    <submittedName>
        <fullName evidence="3">Helix-turn-helix transcriptional regulator</fullName>
    </submittedName>
</protein>
<dbReference type="GO" id="GO:0003700">
    <property type="term" value="F:DNA-binding transcription factor activity"/>
    <property type="evidence" value="ECO:0007669"/>
    <property type="project" value="TreeGrafter"/>
</dbReference>
<dbReference type="PROSITE" id="PS50943">
    <property type="entry name" value="HTH_CROC1"/>
    <property type="match status" value="1"/>
</dbReference>
<gene>
    <name evidence="3" type="ORF">H8K32_06655</name>
</gene>
<dbReference type="SUPFAM" id="SSF47413">
    <property type="entry name" value="lambda repressor-like DNA-binding domains"/>
    <property type="match status" value="1"/>
</dbReference>
<dbReference type="EMBL" id="JACOFV010000005">
    <property type="protein sequence ID" value="MBC3861772.1"/>
    <property type="molecule type" value="Genomic_DNA"/>
</dbReference>
<name>A0A923HC41_9BURK</name>
<dbReference type="RefSeq" id="WP_186911706.1">
    <property type="nucleotide sequence ID" value="NZ_JACOFV010000005.1"/>
</dbReference>
<dbReference type="GO" id="GO:0003677">
    <property type="term" value="F:DNA binding"/>
    <property type="evidence" value="ECO:0007669"/>
    <property type="project" value="UniProtKB-KW"/>
</dbReference>
<organism evidence="3 4">
    <name type="scientific">Undibacterium jejuense</name>
    <dbReference type="NCBI Taxonomy" id="1344949"/>
    <lineage>
        <taxon>Bacteria</taxon>
        <taxon>Pseudomonadati</taxon>
        <taxon>Pseudomonadota</taxon>
        <taxon>Betaproteobacteria</taxon>
        <taxon>Burkholderiales</taxon>
        <taxon>Oxalobacteraceae</taxon>
        <taxon>Undibacterium</taxon>
    </lineage>
</organism>
<dbReference type="AlphaFoldDB" id="A0A923HC41"/>
<dbReference type="PANTHER" id="PTHR46797:SF1">
    <property type="entry name" value="METHYLPHOSPHONATE SYNTHASE"/>
    <property type="match status" value="1"/>
</dbReference>
<reference evidence="3" key="1">
    <citation type="submission" date="2020-08" db="EMBL/GenBank/DDBJ databases">
        <title>Novel species isolated from subtropical streams in China.</title>
        <authorList>
            <person name="Lu H."/>
        </authorList>
    </citation>
    <scope>NUCLEOTIDE SEQUENCE</scope>
    <source>
        <strain evidence="3">KACC 12607</strain>
    </source>
</reference>
<dbReference type="InterPro" id="IPR010982">
    <property type="entry name" value="Lambda_DNA-bd_dom_sf"/>
</dbReference>
<dbReference type="Gene3D" id="1.10.260.40">
    <property type="entry name" value="lambda repressor-like DNA-binding domains"/>
    <property type="match status" value="1"/>
</dbReference>
<evidence type="ECO:0000256" key="1">
    <source>
        <dbReference type="ARBA" id="ARBA00023125"/>
    </source>
</evidence>
<dbReference type="SMART" id="SM00530">
    <property type="entry name" value="HTH_XRE"/>
    <property type="match status" value="1"/>
</dbReference>
<sequence length="134" mass="14953">MPQEEISPEKQLAREVGGIIAIRRKAKGWTQAQLAEHMDIEKETVSRIETAHITPTLARLDQIAKLLDCEISDLLKISTPDVSDQALALMNRMEDLSQSQQTILLDLFGKVAMAMGNLNAKDRKVVEKFLGDIL</sequence>
<dbReference type="Pfam" id="PF01381">
    <property type="entry name" value="HTH_3"/>
    <property type="match status" value="1"/>
</dbReference>
<evidence type="ECO:0000313" key="3">
    <source>
        <dbReference type="EMBL" id="MBC3861772.1"/>
    </source>
</evidence>
<evidence type="ECO:0000313" key="4">
    <source>
        <dbReference type="Proteomes" id="UP000634011"/>
    </source>
</evidence>
<dbReference type="InterPro" id="IPR001387">
    <property type="entry name" value="Cro/C1-type_HTH"/>
</dbReference>
<accession>A0A923HC41</accession>
<evidence type="ECO:0000259" key="2">
    <source>
        <dbReference type="PROSITE" id="PS50943"/>
    </source>
</evidence>
<dbReference type="CDD" id="cd00093">
    <property type="entry name" value="HTH_XRE"/>
    <property type="match status" value="1"/>
</dbReference>
<keyword evidence="4" id="KW-1185">Reference proteome</keyword>